<dbReference type="PANTHER" id="PTHR47767:SF2">
    <property type="entry name" value="GPS DOMAIN-CONTAINING PROTEIN"/>
    <property type="match status" value="1"/>
</dbReference>
<evidence type="ECO:0000256" key="2">
    <source>
        <dbReference type="ARBA" id="ARBA00022692"/>
    </source>
</evidence>
<feature type="domain" description="G-protein coupled receptors family 2 profile 2" evidence="9">
    <location>
        <begin position="516"/>
        <end position="762"/>
    </location>
</feature>
<dbReference type="Gene3D" id="2.60.120.740">
    <property type="match status" value="1"/>
</dbReference>
<keyword evidence="10" id="KW-0675">Receptor</keyword>
<dbReference type="CDD" id="cd22827">
    <property type="entry name" value="Gal_Rha_Lectin_SUL-I-like"/>
    <property type="match status" value="1"/>
</dbReference>
<dbReference type="OrthoDB" id="10037534at2759"/>
<keyword evidence="2 6" id="KW-0812">Transmembrane</keyword>
<dbReference type="InterPro" id="IPR046338">
    <property type="entry name" value="GAIN_dom_sf"/>
</dbReference>
<evidence type="ECO:0000313" key="11">
    <source>
        <dbReference type="Proteomes" id="UP001152320"/>
    </source>
</evidence>
<feature type="transmembrane region" description="Helical" evidence="6">
    <location>
        <begin position="583"/>
        <end position="608"/>
    </location>
</feature>
<reference evidence="10" key="1">
    <citation type="submission" date="2021-10" db="EMBL/GenBank/DDBJ databases">
        <title>Tropical sea cucumber genome reveals ecological adaptation and Cuvierian tubules defense mechanism.</title>
        <authorList>
            <person name="Chen T."/>
        </authorList>
    </citation>
    <scope>NUCLEOTIDE SEQUENCE</scope>
    <source>
        <strain evidence="10">Nanhai2018</strain>
        <tissue evidence="10">Muscle</tissue>
    </source>
</reference>
<evidence type="ECO:0000256" key="6">
    <source>
        <dbReference type="SAM" id="Phobius"/>
    </source>
</evidence>
<dbReference type="PROSITE" id="PS50228">
    <property type="entry name" value="SUEL_LECTIN"/>
    <property type="match status" value="1"/>
</dbReference>
<dbReference type="GO" id="GO:0016020">
    <property type="term" value="C:membrane"/>
    <property type="evidence" value="ECO:0007669"/>
    <property type="project" value="UniProtKB-SubCell"/>
</dbReference>
<dbReference type="PROSITE" id="PS50221">
    <property type="entry name" value="GAIN_B"/>
    <property type="match status" value="1"/>
</dbReference>
<dbReference type="Proteomes" id="UP001152320">
    <property type="component" value="Chromosome 4"/>
</dbReference>
<keyword evidence="3 6" id="KW-1133">Transmembrane helix</keyword>
<dbReference type="AlphaFoldDB" id="A0A9Q1CC77"/>
<feature type="transmembrane region" description="Helical" evidence="6">
    <location>
        <begin position="713"/>
        <end position="731"/>
    </location>
</feature>
<dbReference type="Pfam" id="PF00002">
    <property type="entry name" value="7tm_2"/>
    <property type="match status" value="1"/>
</dbReference>
<dbReference type="InterPro" id="IPR000203">
    <property type="entry name" value="GPS"/>
</dbReference>
<name>A0A9Q1CC77_HOLLE</name>
<evidence type="ECO:0000313" key="10">
    <source>
        <dbReference type="EMBL" id="KAJ8042978.1"/>
    </source>
</evidence>
<dbReference type="GO" id="GO:0030246">
    <property type="term" value="F:carbohydrate binding"/>
    <property type="evidence" value="ECO:0007669"/>
    <property type="project" value="InterPro"/>
</dbReference>
<dbReference type="InterPro" id="IPR000922">
    <property type="entry name" value="Lectin_gal-bd_dom"/>
</dbReference>
<evidence type="ECO:0000259" key="7">
    <source>
        <dbReference type="PROSITE" id="PS50221"/>
    </source>
</evidence>
<dbReference type="Gene3D" id="2.60.220.50">
    <property type="match status" value="1"/>
</dbReference>
<dbReference type="Pfam" id="PF01825">
    <property type="entry name" value="GPS"/>
    <property type="match status" value="1"/>
</dbReference>
<dbReference type="EMBL" id="JAIZAY010000004">
    <property type="protein sequence ID" value="KAJ8042978.1"/>
    <property type="molecule type" value="Genomic_DNA"/>
</dbReference>
<sequence>MYAVPCKPDRPSMHCVESSSVRGSNMAILIFTILLSVTVKMSYTIYSCECEYQTMSIDCPEGKIKIQIALYGRINNTCCPWSTYQNEDLQCASNKSMGVVKERCQDTSNCTVPAENDYFGDPCVGVFKYLAVNYTCEIELPNCPREVVHVDGVRLTFPEATSRGQIDSVELCLDGTLDSNRSLGTRLCTEAWGTAELRRECYNSSTLGDSLEQMNLINVTQQNVADFAANMFLISNLIDDITPTIVESLTEALASVVEVASSSEQVTDSVVGVVDNLMAFSKEMTLESVNGGDIVLLLEDQVARVHLNGKNYTESGTYLEVSALQMGLESLAGGLTLDHRFTRDEVNMSDEEDSVRKSSIRLPPSIADIIRKERPDIPIVPITFITYLDANLFQPSFTDTEETTAPSSYVDSHVLTVTVELDDVIIRDLPPNSSVLIKFSTPIIPRAIASNATVEFVCVYWEYIETTGRGRWLQEGCTRVASTDEEILCSCNHLTSLALLVTIHIVTVPGYHEVILHVITVVGCVISIAGLSISVIVMLAFRTIREKQQTHVHLNLCLSLLGLYLSFLLGIGRSDQPQLCKAMASLIYFFCLSSTVWMSVEAFYVYALIWNYQRSSVEHFMLVTSLFAWGVPGVVSLLMYFLFNDHDYKPKEYCFLQPAGKLFYFGFLAFIFLLFLCNSTVFALATYRVSCRKIFTTGDSRNAEIVTRIKSTMLFWILLGISWLFGFLSIIPGPLKIVFQVIFCTLLALQGFFMFYMLIVQNPEVRKHCTNKTMKKEASPKMVEETKSSPLPKEVICHEYSTADLKTTSANQGDEFYEFELELRSLDCIF</sequence>
<feature type="transmembrane region" description="Helical" evidence="6">
    <location>
        <begin position="620"/>
        <end position="643"/>
    </location>
</feature>
<dbReference type="SUPFAM" id="SSF81321">
    <property type="entry name" value="Family A G protein-coupled receptor-like"/>
    <property type="match status" value="1"/>
</dbReference>
<dbReference type="InterPro" id="IPR000832">
    <property type="entry name" value="GPCR_2_secretin-like"/>
</dbReference>
<evidence type="ECO:0000259" key="8">
    <source>
        <dbReference type="PROSITE" id="PS50228"/>
    </source>
</evidence>
<dbReference type="PRINTS" id="PR00249">
    <property type="entry name" value="GPCRSECRETIN"/>
</dbReference>
<organism evidence="10 11">
    <name type="scientific">Holothuria leucospilota</name>
    <name type="common">Black long sea cucumber</name>
    <name type="synonym">Mertensiothuria leucospilota</name>
    <dbReference type="NCBI Taxonomy" id="206669"/>
    <lineage>
        <taxon>Eukaryota</taxon>
        <taxon>Metazoa</taxon>
        <taxon>Echinodermata</taxon>
        <taxon>Eleutherozoa</taxon>
        <taxon>Echinozoa</taxon>
        <taxon>Holothuroidea</taxon>
        <taxon>Aspidochirotacea</taxon>
        <taxon>Aspidochirotida</taxon>
        <taxon>Holothuriidae</taxon>
        <taxon>Holothuria</taxon>
    </lineage>
</organism>
<dbReference type="InterPro" id="IPR043159">
    <property type="entry name" value="Lectin_gal-bd_sf"/>
</dbReference>
<evidence type="ECO:0000256" key="3">
    <source>
        <dbReference type="ARBA" id="ARBA00022989"/>
    </source>
</evidence>
<dbReference type="InterPro" id="IPR017981">
    <property type="entry name" value="GPCR_2-like_7TM"/>
</dbReference>
<comment type="caution">
    <text evidence="10">The sequence shown here is derived from an EMBL/GenBank/DDBJ whole genome shotgun (WGS) entry which is preliminary data.</text>
</comment>
<dbReference type="GO" id="GO:0007166">
    <property type="term" value="P:cell surface receptor signaling pathway"/>
    <property type="evidence" value="ECO:0007669"/>
    <property type="project" value="InterPro"/>
</dbReference>
<dbReference type="PANTHER" id="PTHR47767">
    <property type="entry name" value="ADHESION G PROTEIN-COUPLED RECEPTOR G7"/>
    <property type="match status" value="1"/>
</dbReference>
<feature type="transmembrane region" description="Helical" evidence="6">
    <location>
        <begin position="737"/>
        <end position="759"/>
    </location>
</feature>
<dbReference type="SMART" id="SM00303">
    <property type="entry name" value="GPS"/>
    <property type="match status" value="1"/>
</dbReference>
<evidence type="ECO:0000256" key="5">
    <source>
        <dbReference type="ARBA" id="ARBA00023157"/>
    </source>
</evidence>
<evidence type="ECO:0000256" key="1">
    <source>
        <dbReference type="ARBA" id="ARBA00004141"/>
    </source>
</evidence>
<protein>
    <submittedName>
        <fullName evidence="10">Adhesion G-protein coupled receptor G4</fullName>
    </submittedName>
</protein>
<feature type="domain" description="GAIN-B" evidence="7">
    <location>
        <begin position="315"/>
        <end position="507"/>
    </location>
</feature>
<feature type="domain" description="SUEL-type lectin" evidence="8">
    <location>
        <begin position="49"/>
        <end position="137"/>
    </location>
</feature>
<keyword evidence="4 6" id="KW-0472">Membrane</keyword>
<accession>A0A9Q1CC77</accession>
<dbReference type="InterPro" id="IPR057244">
    <property type="entry name" value="GAIN_B"/>
</dbReference>
<dbReference type="GO" id="GO:0004930">
    <property type="term" value="F:G protein-coupled receptor activity"/>
    <property type="evidence" value="ECO:0007669"/>
    <property type="project" value="InterPro"/>
</dbReference>
<dbReference type="Pfam" id="PF02140">
    <property type="entry name" value="SUEL_Lectin"/>
    <property type="match status" value="1"/>
</dbReference>
<evidence type="ECO:0000256" key="4">
    <source>
        <dbReference type="ARBA" id="ARBA00023136"/>
    </source>
</evidence>
<dbReference type="InterPro" id="IPR053066">
    <property type="entry name" value="ADGR_G7"/>
</dbReference>
<feature type="transmembrane region" description="Helical" evidence="6">
    <location>
        <begin position="514"/>
        <end position="540"/>
    </location>
</feature>
<keyword evidence="5" id="KW-1015">Disulfide bond</keyword>
<feature type="transmembrane region" description="Helical" evidence="6">
    <location>
        <begin position="552"/>
        <end position="571"/>
    </location>
</feature>
<evidence type="ECO:0000259" key="9">
    <source>
        <dbReference type="PROSITE" id="PS50261"/>
    </source>
</evidence>
<dbReference type="Gene3D" id="1.20.1070.10">
    <property type="entry name" value="Rhodopsin 7-helix transmembrane proteins"/>
    <property type="match status" value="1"/>
</dbReference>
<keyword evidence="11" id="KW-1185">Reference proteome</keyword>
<dbReference type="PROSITE" id="PS50261">
    <property type="entry name" value="G_PROTEIN_RECEP_F2_4"/>
    <property type="match status" value="1"/>
</dbReference>
<proteinExistence type="predicted"/>
<comment type="subcellular location">
    <subcellularLocation>
        <location evidence="1">Membrane</location>
        <topology evidence="1">Multi-pass membrane protein</topology>
    </subcellularLocation>
</comment>
<gene>
    <name evidence="10" type="ORF">HOLleu_09881</name>
</gene>
<feature type="transmembrane region" description="Helical" evidence="6">
    <location>
        <begin position="663"/>
        <end position="685"/>
    </location>
</feature>